<keyword evidence="3" id="KW-1185">Reference proteome</keyword>
<reference evidence="2" key="1">
    <citation type="journal article" date="2023" name="G3 (Bethesda)">
        <title>Whole genome assemblies of Zophobas morio and Tenebrio molitor.</title>
        <authorList>
            <person name="Kaur S."/>
            <person name="Stinson S.A."/>
            <person name="diCenzo G.C."/>
        </authorList>
    </citation>
    <scope>NUCLEOTIDE SEQUENCE</scope>
    <source>
        <strain evidence="2">QUZm001</strain>
    </source>
</reference>
<dbReference type="Proteomes" id="UP001168821">
    <property type="component" value="Unassembled WGS sequence"/>
</dbReference>
<name>A0AA38M5A7_9CUCU</name>
<evidence type="ECO:0000313" key="2">
    <source>
        <dbReference type="EMBL" id="KAJ3642862.1"/>
    </source>
</evidence>
<accession>A0AA38M5A7</accession>
<sequence>MFGFFFPLLFAEFLVFGTIFNYVGAFKTAVFNVLFWYALALEMGSLVTMYGIEYYARANAPVERPSFREWVVPRFLTCDCIDVS</sequence>
<evidence type="ECO:0000256" key="1">
    <source>
        <dbReference type="SAM" id="Phobius"/>
    </source>
</evidence>
<evidence type="ECO:0000313" key="3">
    <source>
        <dbReference type="Proteomes" id="UP001168821"/>
    </source>
</evidence>
<gene>
    <name evidence="2" type="ORF">Zmor_025611</name>
</gene>
<keyword evidence="1" id="KW-0472">Membrane</keyword>
<dbReference type="AlphaFoldDB" id="A0AA38M5A7"/>
<keyword evidence="1" id="KW-1133">Transmembrane helix</keyword>
<protein>
    <submittedName>
        <fullName evidence="2">Uncharacterized protein</fullName>
    </submittedName>
</protein>
<organism evidence="2 3">
    <name type="scientific">Zophobas morio</name>
    <dbReference type="NCBI Taxonomy" id="2755281"/>
    <lineage>
        <taxon>Eukaryota</taxon>
        <taxon>Metazoa</taxon>
        <taxon>Ecdysozoa</taxon>
        <taxon>Arthropoda</taxon>
        <taxon>Hexapoda</taxon>
        <taxon>Insecta</taxon>
        <taxon>Pterygota</taxon>
        <taxon>Neoptera</taxon>
        <taxon>Endopterygota</taxon>
        <taxon>Coleoptera</taxon>
        <taxon>Polyphaga</taxon>
        <taxon>Cucujiformia</taxon>
        <taxon>Tenebrionidae</taxon>
        <taxon>Zophobas</taxon>
    </lineage>
</organism>
<dbReference type="EMBL" id="JALNTZ010000008">
    <property type="protein sequence ID" value="KAJ3642862.1"/>
    <property type="molecule type" value="Genomic_DNA"/>
</dbReference>
<comment type="caution">
    <text evidence="2">The sequence shown here is derived from an EMBL/GenBank/DDBJ whole genome shotgun (WGS) entry which is preliminary data.</text>
</comment>
<keyword evidence="1" id="KW-0812">Transmembrane</keyword>
<proteinExistence type="predicted"/>
<feature type="transmembrane region" description="Helical" evidence="1">
    <location>
        <begin position="35"/>
        <end position="56"/>
    </location>
</feature>